<dbReference type="InterPro" id="IPR056955">
    <property type="entry name" value="ORC-CDC6-like"/>
</dbReference>
<sequence length="673" mass="78286">MIKNPFDVTKAVDYTNDDIYKYWVDLDKENHGFNTLIEPESLMPKIIVGSKGSGKTHVMKYFSYELQKIRCKAESNTMQMGLANEKFIGIYIRCSGFNSDKFSGKNISDDMWALLYSYFWELWIGERLLDVLIDLQENGSLGDVDESSIVSDILEIFLKPKDGIYSFKELNAYFLELQRNVDYQVQNFMFLGQDKPDVEILLSHSSLTYGIPALLRSKVKFFSNKYILYLIDEMENFSVTQQQLIQTLIREKPVACTFRIGTRPYGIRTLKTLKGVEENRDGSEFKGVVLDEFLRDYKGYRQYVTSILENRLYNSGISLAKNFKISELIEEQTNDDIIRAVAEKKDKQSRSALAYLDTNIKKLNIDDDAAKIIMDNISFPDDILLERTSIMLMYRAIKKWKRNDSLDDLIKSSKEIRDSAKRYYENKDKDTQHARVLEKYKKDLIDSLAREGRVEIPYNGIDKLIDLSCGTPRTILCLLKAAFNNQYYNTGKIPFEEGRKLSIRSQRIGIESTYDWFFEENRIPSQDKVHATDAIMRIGNYLRKARFSDVPPQCSINIFTLNASELSEPARQIFEILVSYSYIVQTDERRQINSDNKTHVYTLNTILYPKYELALAKRGAVNFTAEIAELFFNLTMKDKYDDYVATRLKGYNFPFNINMEEVQSKSLFDFKDQ</sequence>
<dbReference type="AlphaFoldDB" id="A0A7W5UIN4"/>
<protein>
    <submittedName>
        <fullName evidence="1">Uncharacterized protein</fullName>
    </submittedName>
</protein>
<dbReference type="EMBL" id="JACICA010000009">
    <property type="protein sequence ID" value="MBB3703231.1"/>
    <property type="molecule type" value="Genomic_DNA"/>
</dbReference>
<dbReference type="SUPFAM" id="SSF52540">
    <property type="entry name" value="P-loop containing nucleoside triphosphate hydrolases"/>
    <property type="match status" value="1"/>
</dbReference>
<evidence type="ECO:0000313" key="1">
    <source>
        <dbReference type="EMBL" id="MBB3703231.1"/>
    </source>
</evidence>
<reference evidence="1 2" key="1">
    <citation type="submission" date="2020-08" db="EMBL/GenBank/DDBJ databases">
        <title>Genomic Encyclopedia of Type Strains, Phase IV (KMG-IV): sequencing the most valuable type-strain genomes for metagenomic binning, comparative biology and taxonomic classification.</title>
        <authorList>
            <person name="Goeker M."/>
        </authorList>
    </citation>
    <scope>NUCLEOTIDE SEQUENCE [LARGE SCALE GENOMIC DNA]</scope>
    <source>
        <strain evidence="1 2">DSM 22548</strain>
    </source>
</reference>
<dbReference type="InterPro" id="IPR027417">
    <property type="entry name" value="P-loop_NTPase"/>
</dbReference>
<gene>
    <name evidence="1" type="ORF">FHS60_001711</name>
</gene>
<proteinExistence type="predicted"/>
<dbReference type="RefSeq" id="WP_183697393.1">
    <property type="nucleotide sequence ID" value="NZ_JACICA010000009.1"/>
</dbReference>
<accession>A0A7W5UIN4</accession>
<dbReference type="Proteomes" id="UP000541425">
    <property type="component" value="Unassembled WGS sequence"/>
</dbReference>
<organism evidence="1 2">
    <name type="scientific">Alloprevotella rava</name>
    <dbReference type="NCBI Taxonomy" id="671218"/>
    <lineage>
        <taxon>Bacteria</taxon>
        <taxon>Pseudomonadati</taxon>
        <taxon>Bacteroidota</taxon>
        <taxon>Bacteroidia</taxon>
        <taxon>Bacteroidales</taxon>
        <taxon>Prevotellaceae</taxon>
        <taxon>Alloprevotella</taxon>
    </lineage>
</organism>
<evidence type="ECO:0000313" key="2">
    <source>
        <dbReference type="Proteomes" id="UP000541425"/>
    </source>
</evidence>
<comment type="caution">
    <text evidence="1">The sequence shown here is derived from an EMBL/GenBank/DDBJ whole genome shotgun (WGS) entry which is preliminary data.</text>
</comment>
<name>A0A7W5UIN4_9BACT</name>
<dbReference type="Pfam" id="PF24389">
    <property type="entry name" value="ORC-CDC6-like"/>
    <property type="match status" value="1"/>
</dbReference>